<evidence type="ECO:0000256" key="1">
    <source>
        <dbReference type="ARBA" id="ARBA00004167"/>
    </source>
</evidence>
<proteinExistence type="predicted"/>
<reference evidence="6" key="1">
    <citation type="journal article" date="2012" name="Nature">
        <title>A physical, genetic and functional sequence assembly of the barley genome.</title>
        <authorList>
            <consortium name="The International Barley Genome Sequencing Consortium"/>
            <person name="Mayer K.F."/>
            <person name="Waugh R."/>
            <person name="Brown J.W."/>
            <person name="Schulman A."/>
            <person name="Langridge P."/>
            <person name="Platzer M."/>
            <person name="Fincher G.B."/>
            <person name="Muehlbauer G.J."/>
            <person name="Sato K."/>
            <person name="Close T.J."/>
            <person name="Wise R.P."/>
            <person name="Stein N."/>
        </authorList>
    </citation>
    <scope>NUCLEOTIDE SEQUENCE [LARGE SCALE GENOMIC DNA]</scope>
    <source>
        <strain evidence="6">cv. Morex</strain>
    </source>
</reference>
<feature type="region of interest" description="Disordered" evidence="3">
    <location>
        <begin position="1"/>
        <end position="22"/>
    </location>
</feature>
<dbReference type="PANTHER" id="PTHR33491">
    <property type="entry name" value="OSJNBA0016N04.9 PROTEIN"/>
    <property type="match status" value="1"/>
</dbReference>
<evidence type="ECO:0000256" key="3">
    <source>
        <dbReference type="SAM" id="MobiDB-lite"/>
    </source>
</evidence>
<dbReference type="AlphaFoldDB" id="A0A8I7BG93"/>
<protein>
    <recommendedName>
        <fullName evidence="4">Wall-associated receptor kinase galacturonan-binding domain-containing protein</fullName>
    </recommendedName>
</protein>
<dbReference type="Pfam" id="PF13947">
    <property type="entry name" value="GUB_WAK_bind"/>
    <property type="match status" value="1"/>
</dbReference>
<dbReference type="GO" id="GO:0016020">
    <property type="term" value="C:membrane"/>
    <property type="evidence" value="ECO:0007669"/>
    <property type="project" value="UniProtKB-SubCell"/>
</dbReference>
<dbReference type="GO" id="GO:0030247">
    <property type="term" value="F:polysaccharide binding"/>
    <property type="evidence" value="ECO:0007669"/>
    <property type="project" value="InterPro"/>
</dbReference>
<evidence type="ECO:0000313" key="5">
    <source>
        <dbReference type="EnsemblPlants" id="HORVU.MOREX.r3.6HG0545410.1"/>
    </source>
</evidence>
<feature type="compositionally biased region" description="Low complexity" evidence="3">
    <location>
        <begin position="7"/>
        <end position="17"/>
    </location>
</feature>
<dbReference type="Proteomes" id="UP000011116">
    <property type="component" value="Chromosome 6H"/>
</dbReference>
<dbReference type="Gene3D" id="2.10.25.10">
    <property type="entry name" value="Laminin"/>
    <property type="match status" value="1"/>
</dbReference>
<keyword evidence="2" id="KW-0732">Signal</keyword>
<sequence>MLLSLGPSSSAATTTDDPSPPTIGMPNCVTSCADVDVPYPFGLGTDPSCYLPGYNLTCDTTPGNARLLLDVNGIFQVMSISDSVLWAVRHGDIKIDLDADGNGKGMFSSGLMSDVPYTLANYGRTELILTGCNVQATVKKGNITVASCISLCGSFGAGPIEYDGTVRCSGGTGCCHGDIVSNDNENEVDSSSTSGYDVQLTWLGHGNRSADLERFPMRVFIADVQWFANSSISSDLLQTSVPPSEDTMAVPLFLYWEIVGDRRHCKSNHSERIDGRKGYTSCTCKQGFVGNPYLTDGCKAVNMCDWYFECYGECIKNKNGSMTCRCPPGTIGNHAIPGGCLAIVADTGEQI</sequence>
<comment type="subcellular location">
    <subcellularLocation>
        <location evidence="1">Membrane</location>
        <topology evidence="1">Single-pass membrane protein</topology>
    </subcellularLocation>
</comment>
<reference evidence="5" key="3">
    <citation type="submission" date="2022-01" db="UniProtKB">
        <authorList>
            <consortium name="EnsemblPlants"/>
        </authorList>
    </citation>
    <scope>IDENTIFICATION</scope>
    <source>
        <strain evidence="5">subsp. vulgare</strain>
    </source>
</reference>
<dbReference type="Gramene" id="HORVU.MOREX.r3.6HG0545410.1">
    <property type="protein sequence ID" value="HORVU.MOREX.r3.6HG0545410.1"/>
    <property type="gene ID" value="HORVU.MOREX.r3.6HG0545410"/>
</dbReference>
<dbReference type="Gramene" id="HORVU.MOREX.r2.6HG0453430.1">
    <property type="protein sequence ID" value="HORVU.MOREX.r2.6HG0453430.1"/>
    <property type="gene ID" value="HORVU.MOREX.r2.6HG0453430"/>
</dbReference>
<keyword evidence="6" id="KW-1185">Reference proteome</keyword>
<name>A0A8I7BG93_HORVV</name>
<evidence type="ECO:0000256" key="2">
    <source>
        <dbReference type="ARBA" id="ARBA00022729"/>
    </source>
</evidence>
<accession>A0A8I7BG93</accession>
<feature type="domain" description="Wall-associated receptor kinase galacturonan-binding" evidence="4">
    <location>
        <begin position="28"/>
        <end position="82"/>
    </location>
</feature>
<organism evidence="5 6">
    <name type="scientific">Hordeum vulgare subsp. vulgare</name>
    <name type="common">Domesticated barley</name>
    <dbReference type="NCBI Taxonomy" id="112509"/>
    <lineage>
        <taxon>Eukaryota</taxon>
        <taxon>Viridiplantae</taxon>
        <taxon>Streptophyta</taxon>
        <taxon>Embryophyta</taxon>
        <taxon>Tracheophyta</taxon>
        <taxon>Spermatophyta</taxon>
        <taxon>Magnoliopsida</taxon>
        <taxon>Liliopsida</taxon>
        <taxon>Poales</taxon>
        <taxon>Poaceae</taxon>
        <taxon>BOP clade</taxon>
        <taxon>Pooideae</taxon>
        <taxon>Triticodae</taxon>
        <taxon>Triticeae</taxon>
        <taxon>Hordeinae</taxon>
        <taxon>Hordeum</taxon>
    </lineage>
</organism>
<evidence type="ECO:0000259" key="4">
    <source>
        <dbReference type="Pfam" id="PF13947"/>
    </source>
</evidence>
<reference evidence="5" key="2">
    <citation type="submission" date="2020-10" db="EMBL/GenBank/DDBJ databases">
        <authorList>
            <person name="Scholz U."/>
            <person name="Mascher M."/>
            <person name="Fiebig A."/>
        </authorList>
    </citation>
    <scope>NUCLEOTIDE SEQUENCE [LARGE SCALE GENOMIC DNA]</scope>
    <source>
        <strain evidence="5">cv. Morex</strain>
    </source>
</reference>
<dbReference type="InterPro" id="IPR025287">
    <property type="entry name" value="WAK_GUB"/>
</dbReference>
<dbReference type="EnsemblPlants" id="HORVU.MOREX.r3.6HG0545410.1">
    <property type="protein sequence ID" value="HORVU.MOREX.r3.6HG0545410.1"/>
    <property type="gene ID" value="HORVU.MOREX.r3.6HG0545410"/>
</dbReference>
<evidence type="ECO:0000313" key="6">
    <source>
        <dbReference type="Proteomes" id="UP000011116"/>
    </source>
</evidence>